<feature type="transmembrane region" description="Helical" evidence="7">
    <location>
        <begin position="12"/>
        <end position="34"/>
    </location>
</feature>
<dbReference type="EMBL" id="JAPDIA010000002">
    <property type="protein sequence ID" value="MDG0808865.1"/>
    <property type="molecule type" value="Genomic_DNA"/>
</dbReference>
<dbReference type="Proteomes" id="UP001153404">
    <property type="component" value="Unassembled WGS sequence"/>
</dbReference>
<dbReference type="InterPro" id="IPR000515">
    <property type="entry name" value="MetI-like"/>
</dbReference>
<keyword evidence="4 7" id="KW-0812">Transmembrane</keyword>
<dbReference type="RefSeq" id="WP_277529737.1">
    <property type="nucleotide sequence ID" value="NZ_JAPDIA010000002.1"/>
</dbReference>
<dbReference type="GO" id="GO:0005886">
    <property type="term" value="C:plasma membrane"/>
    <property type="evidence" value="ECO:0007669"/>
    <property type="project" value="UniProtKB-SubCell"/>
</dbReference>
<keyword evidence="6 7" id="KW-0472">Membrane</keyword>
<reference evidence="9" key="1">
    <citation type="submission" date="2022-10" db="EMBL/GenBank/DDBJ databases">
        <title>Comparative genomic analysis of Cohnella hashimotonis sp. nov., isolated from the International Space Station.</title>
        <authorList>
            <person name="Simpson A."/>
            <person name="Venkateswaran K."/>
        </authorList>
    </citation>
    <scope>NUCLEOTIDE SEQUENCE</scope>
    <source>
        <strain evidence="9">DSM 28161</strain>
    </source>
</reference>
<keyword evidence="2 7" id="KW-0813">Transport</keyword>
<evidence type="ECO:0000256" key="2">
    <source>
        <dbReference type="ARBA" id="ARBA00022448"/>
    </source>
</evidence>
<evidence type="ECO:0000256" key="5">
    <source>
        <dbReference type="ARBA" id="ARBA00022989"/>
    </source>
</evidence>
<evidence type="ECO:0000256" key="6">
    <source>
        <dbReference type="ARBA" id="ARBA00023136"/>
    </source>
</evidence>
<proteinExistence type="inferred from homology"/>
<sequence>MLLLAARKWKDGWSGGILYAILLVSSLLCLFPLIHVIAVSFSSSHAAASGSVVLWPEEATLSSYRFVFRQRQFLEAAWISVKRVALATAVGFVLTSLAAYPLSREPREFAGRTLYAWYFAFVLFFGGGLIPLYMTVKDTHLLDTIWALVIPGAVPVFNVLLLLNFFRGLPRGLEESAKLDGAGHFKVLLRIYLPLSLPALATTTLFTMVAHWNNWFDGLIYMNAKDNYPLQTLLQTIVIAKDAQFSSIQDAAAMALISDRTVHSAQIVVAALPILLVYPFLQRFFIKGIVLGSVKE</sequence>
<dbReference type="SUPFAM" id="SSF161098">
    <property type="entry name" value="MetI-like"/>
    <property type="match status" value="1"/>
</dbReference>
<feature type="domain" description="ABC transmembrane type-1" evidence="8">
    <location>
        <begin position="77"/>
        <end position="269"/>
    </location>
</feature>
<evidence type="ECO:0000256" key="1">
    <source>
        <dbReference type="ARBA" id="ARBA00004651"/>
    </source>
</evidence>
<feature type="transmembrane region" description="Helical" evidence="7">
    <location>
        <begin position="114"/>
        <end position="133"/>
    </location>
</feature>
<name>A0A9X4KQB3_9BACL</name>
<dbReference type="PANTHER" id="PTHR43744:SF9">
    <property type="entry name" value="POLYGALACTURONAN_RHAMNOGALACTURONAN TRANSPORT SYSTEM PERMEASE PROTEIN YTCP"/>
    <property type="match status" value="1"/>
</dbReference>
<evidence type="ECO:0000256" key="7">
    <source>
        <dbReference type="RuleBase" id="RU363032"/>
    </source>
</evidence>
<feature type="transmembrane region" description="Helical" evidence="7">
    <location>
        <begin position="263"/>
        <end position="281"/>
    </location>
</feature>
<keyword evidence="3" id="KW-1003">Cell membrane</keyword>
<evidence type="ECO:0000313" key="10">
    <source>
        <dbReference type="Proteomes" id="UP001153404"/>
    </source>
</evidence>
<evidence type="ECO:0000256" key="3">
    <source>
        <dbReference type="ARBA" id="ARBA00022475"/>
    </source>
</evidence>
<comment type="caution">
    <text evidence="9">The sequence shown here is derived from an EMBL/GenBank/DDBJ whole genome shotgun (WGS) entry which is preliminary data.</text>
</comment>
<dbReference type="InterPro" id="IPR035906">
    <property type="entry name" value="MetI-like_sf"/>
</dbReference>
<dbReference type="Pfam" id="PF00528">
    <property type="entry name" value="BPD_transp_1"/>
    <property type="match status" value="1"/>
</dbReference>
<dbReference type="CDD" id="cd06261">
    <property type="entry name" value="TM_PBP2"/>
    <property type="match status" value="1"/>
</dbReference>
<evidence type="ECO:0000259" key="8">
    <source>
        <dbReference type="PROSITE" id="PS50928"/>
    </source>
</evidence>
<gene>
    <name evidence="9" type="ORF">OMP40_05270</name>
</gene>
<keyword evidence="5 7" id="KW-1133">Transmembrane helix</keyword>
<dbReference type="PANTHER" id="PTHR43744">
    <property type="entry name" value="ABC TRANSPORTER PERMEASE PROTEIN MG189-RELATED-RELATED"/>
    <property type="match status" value="1"/>
</dbReference>
<feature type="transmembrane region" description="Helical" evidence="7">
    <location>
        <begin position="84"/>
        <end position="102"/>
    </location>
</feature>
<dbReference type="Gene3D" id="1.10.3720.10">
    <property type="entry name" value="MetI-like"/>
    <property type="match status" value="1"/>
</dbReference>
<dbReference type="AlphaFoldDB" id="A0A9X4KQB3"/>
<dbReference type="PROSITE" id="PS50928">
    <property type="entry name" value="ABC_TM1"/>
    <property type="match status" value="1"/>
</dbReference>
<feature type="transmembrane region" description="Helical" evidence="7">
    <location>
        <begin position="145"/>
        <end position="166"/>
    </location>
</feature>
<evidence type="ECO:0000313" key="9">
    <source>
        <dbReference type="EMBL" id="MDG0808865.1"/>
    </source>
</evidence>
<evidence type="ECO:0000256" key="4">
    <source>
        <dbReference type="ARBA" id="ARBA00022692"/>
    </source>
</evidence>
<feature type="transmembrane region" description="Helical" evidence="7">
    <location>
        <begin position="187"/>
        <end position="212"/>
    </location>
</feature>
<protein>
    <submittedName>
        <fullName evidence="9">Carbohydrate ABC transporter permease</fullName>
    </submittedName>
</protein>
<accession>A0A9X4KQB3</accession>
<keyword evidence="10" id="KW-1185">Reference proteome</keyword>
<comment type="similarity">
    <text evidence="7">Belongs to the binding-protein-dependent transport system permease family.</text>
</comment>
<dbReference type="GO" id="GO:0055085">
    <property type="term" value="P:transmembrane transport"/>
    <property type="evidence" value="ECO:0007669"/>
    <property type="project" value="InterPro"/>
</dbReference>
<organism evidence="9 10">
    <name type="scientific">Cohnella rhizosphaerae</name>
    <dbReference type="NCBI Taxonomy" id="1457232"/>
    <lineage>
        <taxon>Bacteria</taxon>
        <taxon>Bacillati</taxon>
        <taxon>Bacillota</taxon>
        <taxon>Bacilli</taxon>
        <taxon>Bacillales</taxon>
        <taxon>Paenibacillaceae</taxon>
        <taxon>Cohnella</taxon>
    </lineage>
</organism>
<comment type="subcellular location">
    <subcellularLocation>
        <location evidence="1 7">Cell membrane</location>
        <topology evidence="1 7">Multi-pass membrane protein</topology>
    </subcellularLocation>
</comment>